<proteinExistence type="predicted"/>
<keyword evidence="2" id="KW-1185">Reference proteome</keyword>
<accession>A0ACC1PQB9</accession>
<sequence length="189" mass="21065">MPAVSRQGSLDIDDLGNAEVVQAQRAVAAKATYVHLRLAEPTQPSFRFSGDGYTQPRIVTASQSVHVQEASLSCAMREAKAHRTASDCMMSEQTKALPHTIELILVESETIRIPTRRPRHNPQRRFGTLLSSGTIRQLRKLLQGHGMSKKRPLATCIRYGTKMQDIAPLESRLEMRIAIRDGNVDSDYV</sequence>
<gene>
    <name evidence="1" type="ORF">NUW54_g7206</name>
</gene>
<dbReference type="Proteomes" id="UP001144978">
    <property type="component" value="Unassembled WGS sequence"/>
</dbReference>
<organism evidence="1 2">
    <name type="scientific">Trametes sanguinea</name>
    <dbReference type="NCBI Taxonomy" id="158606"/>
    <lineage>
        <taxon>Eukaryota</taxon>
        <taxon>Fungi</taxon>
        <taxon>Dikarya</taxon>
        <taxon>Basidiomycota</taxon>
        <taxon>Agaricomycotina</taxon>
        <taxon>Agaricomycetes</taxon>
        <taxon>Polyporales</taxon>
        <taxon>Polyporaceae</taxon>
        <taxon>Trametes</taxon>
    </lineage>
</organism>
<evidence type="ECO:0000313" key="2">
    <source>
        <dbReference type="Proteomes" id="UP001144978"/>
    </source>
</evidence>
<comment type="caution">
    <text evidence="1">The sequence shown here is derived from an EMBL/GenBank/DDBJ whole genome shotgun (WGS) entry which is preliminary data.</text>
</comment>
<evidence type="ECO:0000313" key="1">
    <source>
        <dbReference type="EMBL" id="KAJ2996727.1"/>
    </source>
</evidence>
<name>A0ACC1PQB9_9APHY</name>
<protein>
    <submittedName>
        <fullName evidence="1">Uncharacterized protein</fullName>
    </submittedName>
</protein>
<dbReference type="EMBL" id="JANSHE010002040">
    <property type="protein sequence ID" value="KAJ2996727.1"/>
    <property type="molecule type" value="Genomic_DNA"/>
</dbReference>
<reference evidence="1" key="1">
    <citation type="submission" date="2022-08" db="EMBL/GenBank/DDBJ databases">
        <title>Genome Sequence of Pycnoporus sanguineus.</title>
        <authorList>
            <person name="Buettner E."/>
        </authorList>
    </citation>
    <scope>NUCLEOTIDE SEQUENCE</scope>
    <source>
        <strain evidence="1">CG-C14</strain>
    </source>
</reference>